<evidence type="ECO:0000256" key="2">
    <source>
        <dbReference type="ARBA" id="ARBA00022603"/>
    </source>
</evidence>
<evidence type="ECO:0000313" key="6">
    <source>
        <dbReference type="EMBL" id="OIQ97796.1"/>
    </source>
</evidence>
<evidence type="ECO:0000256" key="5">
    <source>
        <dbReference type="SAM" id="MobiDB-lite"/>
    </source>
</evidence>
<feature type="region of interest" description="Disordered" evidence="5">
    <location>
        <begin position="441"/>
        <end position="478"/>
    </location>
</feature>
<gene>
    <name evidence="6" type="primary">ydiO_1</name>
    <name evidence="6" type="ORF">GALL_201210</name>
</gene>
<feature type="compositionally biased region" description="Basic and acidic residues" evidence="5">
    <location>
        <begin position="441"/>
        <end position="457"/>
    </location>
</feature>
<keyword evidence="2 6" id="KW-0489">Methyltransferase</keyword>
<evidence type="ECO:0000256" key="4">
    <source>
        <dbReference type="ARBA" id="ARBA00022691"/>
    </source>
</evidence>
<dbReference type="PRINTS" id="PR00105">
    <property type="entry name" value="C5METTRFRASE"/>
</dbReference>
<dbReference type="GO" id="GO:0005634">
    <property type="term" value="C:nucleus"/>
    <property type="evidence" value="ECO:0007669"/>
    <property type="project" value="TreeGrafter"/>
</dbReference>
<dbReference type="InterPro" id="IPR050390">
    <property type="entry name" value="C5-Methyltransferase"/>
</dbReference>
<protein>
    <recommendedName>
        <fullName evidence="1">DNA (cytosine-5-)-methyltransferase</fullName>
        <ecNumber evidence="1">2.1.1.37</ecNumber>
    </recommendedName>
</protein>
<dbReference type="SUPFAM" id="SSF53335">
    <property type="entry name" value="S-adenosyl-L-methionine-dependent methyltransferases"/>
    <property type="match status" value="1"/>
</dbReference>
<evidence type="ECO:0000256" key="3">
    <source>
        <dbReference type="ARBA" id="ARBA00022679"/>
    </source>
</evidence>
<keyword evidence="3 6" id="KW-0808">Transferase</keyword>
<sequence>MNALRAVSLFSNCGAGDVGYRRAGFRFEVMAELDPRRLDVCLLNHPGAKGISGDLRETWPAVISAYRTRAGQARPSLLCACPPCQGMSSARSGKGSHDDPAAGSKDERNLLVTVIANVALELMPSIIVVENVPAFLTRKVHHPMDHKPVSAANFLISALTDSYVAFPLVTDLCDFGIPQSRNRSFLTFVRRDVPGLKDLLHLGRAPFPRPTHATDVGNRRPITLTEALDGFGLPKLDASAPELAGAEQFGGYHSVPVWDERTYAMVAAIPAGSGKSAWENDACHRCGPVTVTPESVKCPRCDAPLLRPIVKNDDGSFRLVKGFKSSYRRMHADRPAATITTASGHVGSDYTIHPSQNRLLSPLECALLQTFPEDFAWGNALSQLGHTNIREMIGEAVPPAFTKLHGDVLQGVLKRKWRRAPIIAHDERCAKAWAKLAEAAKKDNRVDPRTYPDHDRCATTVHTRKNSEDVGATNQRRA</sequence>
<dbReference type="Gene3D" id="3.90.120.10">
    <property type="entry name" value="DNA Methylase, subunit A, domain 2"/>
    <property type="match status" value="1"/>
</dbReference>
<dbReference type="Pfam" id="PF00145">
    <property type="entry name" value="DNA_methylase"/>
    <property type="match status" value="2"/>
</dbReference>
<dbReference type="GO" id="GO:0044027">
    <property type="term" value="P:negative regulation of gene expression via chromosomal CpG island methylation"/>
    <property type="evidence" value="ECO:0007669"/>
    <property type="project" value="TreeGrafter"/>
</dbReference>
<name>A0A1J5S0H0_9ZZZZ</name>
<dbReference type="InterPro" id="IPR001525">
    <property type="entry name" value="C5_MeTfrase"/>
</dbReference>
<evidence type="ECO:0000256" key="1">
    <source>
        <dbReference type="ARBA" id="ARBA00011975"/>
    </source>
</evidence>
<comment type="caution">
    <text evidence="6">The sequence shown here is derived from an EMBL/GenBank/DDBJ whole genome shotgun (WGS) entry which is preliminary data.</text>
</comment>
<proteinExistence type="predicted"/>
<reference evidence="6" key="1">
    <citation type="submission" date="2016-10" db="EMBL/GenBank/DDBJ databases">
        <title>Sequence of Gallionella enrichment culture.</title>
        <authorList>
            <person name="Poehlein A."/>
            <person name="Muehling M."/>
            <person name="Daniel R."/>
        </authorList>
    </citation>
    <scope>NUCLEOTIDE SEQUENCE</scope>
</reference>
<keyword evidence="4" id="KW-0949">S-adenosyl-L-methionine</keyword>
<dbReference type="GO" id="GO:0003677">
    <property type="term" value="F:DNA binding"/>
    <property type="evidence" value="ECO:0007669"/>
    <property type="project" value="TreeGrafter"/>
</dbReference>
<accession>A0A1J5S0H0</accession>
<dbReference type="PROSITE" id="PS51679">
    <property type="entry name" value="SAM_MT_C5"/>
    <property type="match status" value="1"/>
</dbReference>
<dbReference type="GO" id="GO:0032259">
    <property type="term" value="P:methylation"/>
    <property type="evidence" value="ECO:0007669"/>
    <property type="project" value="UniProtKB-KW"/>
</dbReference>
<dbReference type="InterPro" id="IPR029063">
    <property type="entry name" value="SAM-dependent_MTases_sf"/>
</dbReference>
<dbReference type="Gene3D" id="3.40.50.150">
    <property type="entry name" value="Vaccinia Virus protein VP39"/>
    <property type="match status" value="1"/>
</dbReference>
<organism evidence="6">
    <name type="scientific">mine drainage metagenome</name>
    <dbReference type="NCBI Taxonomy" id="410659"/>
    <lineage>
        <taxon>unclassified sequences</taxon>
        <taxon>metagenomes</taxon>
        <taxon>ecological metagenomes</taxon>
    </lineage>
</organism>
<dbReference type="EMBL" id="MLJW01000127">
    <property type="protein sequence ID" value="OIQ97796.1"/>
    <property type="molecule type" value="Genomic_DNA"/>
</dbReference>
<dbReference type="AlphaFoldDB" id="A0A1J5S0H0"/>
<dbReference type="GO" id="GO:0003886">
    <property type="term" value="F:DNA (cytosine-5-)-methyltransferase activity"/>
    <property type="evidence" value="ECO:0007669"/>
    <property type="project" value="UniProtKB-EC"/>
</dbReference>
<dbReference type="PANTHER" id="PTHR10629">
    <property type="entry name" value="CYTOSINE-SPECIFIC METHYLTRANSFERASE"/>
    <property type="match status" value="1"/>
</dbReference>
<dbReference type="PANTHER" id="PTHR10629:SF52">
    <property type="entry name" value="DNA (CYTOSINE-5)-METHYLTRANSFERASE 1"/>
    <property type="match status" value="1"/>
</dbReference>
<dbReference type="EC" id="2.1.1.37" evidence="1"/>